<evidence type="ECO:0000256" key="1">
    <source>
        <dbReference type="SAM" id="Phobius"/>
    </source>
</evidence>
<keyword evidence="1" id="KW-0812">Transmembrane</keyword>
<evidence type="ECO:0000313" key="2">
    <source>
        <dbReference type="EMBL" id="MDA0163346.1"/>
    </source>
</evidence>
<keyword evidence="1" id="KW-0472">Membrane</keyword>
<keyword evidence="1" id="KW-1133">Transmembrane helix</keyword>
<feature type="transmembrane region" description="Helical" evidence="1">
    <location>
        <begin position="7"/>
        <end position="28"/>
    </location>
</feature>
<evidence type="ECO:0000313" key="3">
    <source>
        <dbReference type="Proteomes" id="UP001149140"/>
    </source>
</evidence>
<dbReference type="RefSeq" id="WP_270042590.1">
    <property type="nucleotide sequence ID" value="NZ_JAPDOD010000024.1"/>
</dbReference>
<name>A0A9X3MXC8_9ACTN</name>
<protein>
    <submittedName>
        <fullName evidence="2">Uncharacterized protein</fullName>
    </submittedName>
</protein>
<dbReference type="AlphaFoldDB" id="A0A9X3MXC8"/>
<feature type="transmembrane region" description="Helical" evidence="1">
    <location>
        <begin position="48"/>
        <end position="69"/>
    </location>
</feature>
<sequence>MTDDQKTYVIAGAAAAISLIAWLALVVVPAWKSYWRVRDRLVATLLSVYVLAAFVLAGAGVGAAVLWYFSDRL</sequence>
<gene>
    <name evidence="2" type="ORF">OM076_23930</name>
</gene>
<dbReference type="EMBL" id="JAPDOD010000024">
    <property type="protein sequence ID" value="MDA0163346.1"/>
    <property type="molecule type" value="Genomic_DNA"/>
</dbReference>
<keyword evidence="3" id="KW-1185">Reference proteome</keyword>
<accession>A0A9X3MXC8</accession>
<proteinExistence type="predicted"/>
<reference evidence="2" key="1">
    <citation type="submission" date="2022-10" db="EMBL/GenBank/DDBJ databases">
        <title>The WGS of Solirubrobacter ginsenosidimutans DSM 21036.</title>
        <authorList>
            <person name="Jiang Z."/>
        </authorList>
    </citation>
    <scope>NUCLEOTIDE SEQUENCE</scope>
    <source>
        <strain evidence="2">DSM 21036</strain>
    </source>
</reference>
<comment type="caution">
    <text evidence="2">The sequence shown here is derived from an EMBL/GenBank/DDBJ whole genome shotgun (WGS) entry which is preliminary data.</text>
</comment>
<organism evidence="2 3">
    <name type="scientific">Solirubrobacter ginsenosidimutans</name>
    <dbReference type="NCBI Taxonomy" id="490573"/>
    <lineage>
        <taxon>Bacteria</taxon>
        <taxon>Bacillati</taxon>
        <taxon>Actinomycetota</taxon>
        <taxon>Thermoleophilia</taxon>
        <taxon>Solirubrobacterales</taxon>
        <taxon>Solirubrobacteraceae</taxon>
        <taxon>Solirubrobacter</taxon>
    </lineage>
</organism>
<dbReference type="Proteomes" id="UP001149140">
    <property type="component" value="Unassembled WGS sequence"/>
</dbReference>